<accession>A0A7Y7B140</accession>
<dbReference type="GO" id="GO:0003960">
    <property type="term" value="F:quinone reductase (NADPH) activity"/>
    <property type="evidence" value="ECO:0007669"/>
    <property type="project" value="InterPro"/>
</dbReference>
<dbReference type="PROSITE" id="PS01162">
    <property type="entry name" value="QOR_ZETA_CRYSTAL"/>
    <property type="match status" value="1"/>
</dbReference>
<feature type="domain" description="Enoyl reductase (ER)" evidence="3">
    <location>
        <begin position="10"/>
        <end position="322"/>
    </location>
</feature>
<reference evidence="4 5" key="1">
    <citation type="submission" date="2020-04" db="EMBL/GenBank/DDBJ databases">
        <title>Draft Genome Sequence of Streptomyces morookaense DSM 40503, an 8-azaguanine-producing strain.</title>
        <authorList>
            <person name="Qi J."/>
            <person name="Gao J.-M."/>
        </authorList>
    </citation>
    <scope>NUCLEOTIDE SEQUENCE [LARGE SCALE GENOMIC DNA]</scope>
    <source>
        <strain evidence="4 5">DSM 40503</strain>
    </source>
</reference>
<dbReference type="InterPro" id="IPR036291">
    <property type="entry name" value="NAD(P)-bd_dom_sf"/>
</dbReference>
<dbReference type="AlphaFoldDB" id="A0A7Y7B140"/>
<evidence type="ECO:0000313" key="4">
    <source>
        <dbReference type="EMBL" id="NVK77074.1"/>
    </source>
</evidence>
<dbReference type="Pfam" id="PF08240">
    <property type="entry name" value="ADH_N"/>
    <property type="match status" value="1"/>
</dbReference>
<dbReference type="SUPFAM" id="SSF50129">
    <property type="entry name" value="GroES-like"/>
    <property type="match status" value="1"/>
</dbReference>
<dbReference type="CDD" id="cd05286">
    <property type="entry name" value="QOR2"/>
    <property type="match status" value="1"/>
</dbReference>
<keyword evidence="2" id="KW-0560">Oxidoreductase</keyword>
<sequence>MHAIEIRETGGPEVQLYVERPDPEAPGEGQILVELAAAGVNFIDLYRREGRYPLPVPCIPGEEGSGTVLAVGPGVTRFKAGDRVAWTTVLGSYATRVLVPEDKAIVVPDGLDLRTAGGVLVHGMTAHFLAHDSYPAREGETVLVHAAAGGVGLLLTQLLKRRGVRVIGTVSTEEKERVARANGVDEVIRYTETEDLAAEVRRLTGGEGVHAVYDGVGAATFDASLASLRMRGTLVLFGGASGAVPPVDVMRLLWGGSLTLTRPYLEHFRATVEEFEWRAGEVFAGLLDGTLRFTISGTYPLSEAPRAHADLAARRTSGKLLLVPGASEADHG</sequence>
<dbReference type="Proteomes" id="UP000587462">
    <property type="component" value="Unassembled WGS sequence"/>
</dbReference>
<dbReference type="EMBL" id="JABBXF010000008">
    <property type="protein sequence ID" value="NVK77074.1"/>
    <property type="molecule type" value="Genomic_DNA"/>
</dbReference>
<evidence type="ECO:0000259" key="3">
    <source>
        <dbReference type="SMART" id="SM00829"/>
    </source>
</evidence>
<dbReference type="GO" id="GO:0008270">
    <property type="term" value="F:zinc ion binding"/>
    <property type="evidence" value="ECO:0007669"/>
    <property type="project" value="InterPro"/>
</dbReference>
<name>A0A7Y7B140_STRMO</name>
<dbReference type="InterPro" id="IPR013149">
    <property type="entry name" value="ADH-like_C"/>
</dbReference>
<dbReference type="RefSeq" id="WP_171078851.1">
    <property type="nucleotide sequence ID" value="NZ_BNBU01000003.1"/>
</dbReference>
<evidence type="ECO:0000256" key="1">
    <source>
        <dbReference type="ARBA" id="ARBA00022857"/>
    </source>
</evidence>
<dbReference type="InterPro" id="IPR020843">
    <property type="entry name" value="ER"/>
</dbReference>
<dbReference type="GO" id="GO:0070402">
    <property type="term" value="F:NADPH binding"/>
    <property type="evidence" value="ECO:0007669"/>
    <property type="project" value="TreeGrafter"/>
</dbReference>
<evidence type="ECO:0000313" key="5">
    <source>
        <dbReference type="Proteomes" id="UP000587462"/>
    </source>
</evidence>
<protein>
    <submittedName>
        <fullName evidence="4">Quinone oxidoreductase</fullName>
    </submittedName>
</protein>
<dbReference type="Gene3D" id="3.90.180.10">
    <property type="entry name" value="Medium-chain alcohol dehydrogenases, catalytic domain"/>
    <property type="match status" value="1"/>
</dbReference>
<dbReference type="SUPFAM" id="SSF51735">
    <property type="entry name" value="NAD(P)-binding Rossmann-fold domains"/>
    <property type="match status" value="1"/>
</dbReference>
<dbReference type="InterPro" id="IPR047618">
    <property type="entry name" value="QOR-like"/>
</dbReference>
<dbReference type="PANTHER" id="PTHR48106">
    <property type="entry name" value="QUINONE OXIDOREDUCTASE PIG3-RELATED"/>
    <property type="match status" value="1"/>
</dbReference>
<dbReference type="PANTHER" id="PTHR48106:SF13">
    <property type="entry name" value="QUINONE OXIDOREDUCTASE-RELATED"/>
    <property type="match status" value="1"/>
</dbReference>
<organism evidence="4 5">
    <name type="scientific">Streptomyces morookaense</name>
    <name type="common">Streptoverticillium morookaense</name>
    <dbReference type="NCBI Taxonomy" id="1970"/>
    <lineage>
        <taxon>Bacteria</taxon>
        <taxon>Bacillati</taxon>
        <taxon>Actinomycetota</taxon>
        <taxon>Actinomycetes</taxon>
        <taxon>Kitasatosporales</taxon>
        <taxon>Streptomycetaceae</taxon>
        <taxon>Streptomyces</taxon>
    </lineage>
</organism>
<dbReference type="InterPro" id="IPR002364">
    <property type="entry name" value="Quin_OxRdtase/zeta-crystal_CS"/>
</dbReference>
<dbReference type="GO" id="GO:0005829">
    <property type="term" value="C:cytosol"/>
    <property type="evidence" value="ECO:0007669"/>
    <property type="project" value="TreeGrafter"/>
</dbReference>
<dbReference type="Gene3D" id="3.40.50.720">
    <property type="entry name" value="NAD(P)-binding Rossmann-like Domain"/>
    <property type="match status" value="1"/>
</dbReference>
<dbReference type="Pfam" id="PF00107">
    <property type="entry name" value="ADH_zinc_N"/>
    <property type="match status" value="1"/>
</dbReference>
<dbReference type="SMART" id="SM00829">
    <property type="entry name" value="PKS_ER"/>
    <property type="match status" value="1"/>
</dbReference>
<keyword evidence="5" id="KW-1185">Reference proteome</keyword>
<gene>
    <name evidence="4" type="ORF">HG542_05305</name>
</gene>
<dbReference type="GO" id="GO:0035925">
    <property type="term" value="F:mRNA 3'-UTR AU-rich region binding"/>
    <property type="evidence" value="ECO:0007669"/>
    <property type="project" value="TreeGrafter"/>
</dbReference>
<dbReference type="InterPro" id="IPR011032">
    <property type="entry name" value="GroES-like_sf"/>
</dbReference>
<dbReference type="FunFam" id="3.40.50.720:FF:000053">
    <property type="entry name" value="Quinone oxidoreductase 1"/>
    <property type="match status" value="1"/>
</dbReference>
<dbReference type="InterPro" id="IPR013154">
    <property type="entry name" value="ADH-like_N"/>
</dbReference>
<proteinExistence type="predicted"/>
<keyword evidence="1" id="KW-0521">NADP</keyword>
<evidence type="ECO:0000256" key="2">
    <source>
        <dbReference type="ARBA" id="ARBA00023002"/>
    </source>
</evidence>
<comment type="caution">
    <text evidence="4">The sequence shown here is derived from an EMBL/GenBank/DDBJ whole genome shotgun (WGS) entry which is preliminary data.</text>
</comment>